<sequence>MNRRKYPKAAAVIDIGSSELKLRIAQLRKGEICDLDQLVYPLPLGHEVFTEKKISFECIREMSRALAGFTALMKEYGITQYRAVATTAFREAENRAYVLDQLKVQNNLTVEVLEDDEEKTLIYSEILTSLKNAGALEPGCTLLSFIGSGTIGAAVYDGSAMIDSQNIPIGALKLHDMLGSIQEQTEDFGTVVEEYLETTLGCQNMFQFDIHNIILTGNEMELIAQLCGTDLKKSIYSIPVKEIGKLYRRIRSLRPDKIAQRYNISEKSAELLYSALCIYMQLIQKTSAQKVLSPQVDLWDALMRQMLIPKRKNEYTEYVHTNAISCANHIAENYHCNKVHTDVVRQTACTMFDRLKPLHGMGADQRLALELAAILHESGHYVSVKDHLRASFDIIRHTDIYGITSQNILLTAYVARYNEYTVPDFRDMEYITMPEQGRTDIAKLVAIFRLANALDKSQKQKIKNITVKLLDEQMIVAVESNENLFLEKWAFEQCSTFFKDVFGLDPVLKVKQNLI</sequence>
<dbReference type="Gene3D" id="1.10.3210.10">
    <property type="entry name" value="Hypothetical protein af1432"/>
    <property type="match status" value="1"/>
</dbReference>
<feature type="domain" description="Ppx/GppA phosphatase N-terminal" evidence="2">
    <location>
        <begin position="42"/>
        <end position="134"/>
    </location>
</feature>
<dbReference type="CDD" id="cd24006">
    <property type="entry name" value="ASKHA_NBD_PPX_GppA"/>
    <property type="match status" value="1"/>
</dbReference>
<proteinExistence type="inferred from homology"/>
<dbReference type="KEGG" id="caml:H6X83_05620"/>
<dbReference type="InterPro" id="IPR050273">
    <property type="entry name" value="GppA/Ppx_hydrolase"/>
</dbReference>
<dbReference type="Proteomes" id="UP000516046">
    <property type="component" value="Chromosome"/>
</dbReference>
<dbReference type="InterPro" id="IPR003695">
    <property type="entry name" value="Ppx_GppA_N"/>
</dbReference>
<dbReference type="Pfam" id="PF02541">
    <property type="entry name" value="Ppx-GppA"/>
    <property type="match status" value="1"/>
</dbReference>
<protein>
    <submittedName>
        <fullName evidence="4">Phosphatase</fullName>
    </submittedName>
</protein>
<dbReference type="AlphaFoldDB" id="A0A7G9WK82"/>
<dbReference type="Pfam" id="PF21447">
    <property type="entry name" value="Ppx-GppA_III"/>
    <property type="match status" value="1"/>
</dbReference>
<comment type="similarity">
    <text evidence="1">Belongs to the GppA/Ppx family.</text>
</comment>
<evidence type="ECO:0000256" key="1">
    <source>
        <dbReference type="ARBA" id="ARBA00007125"/>
    </source>
</evidence>
<dbReference type="SUPFAM" id="SSF53067">
    <property type="entry name" value="Actin-like ATPase domain"/>
    <property type="match status" value="2"/>
</dbReference>
<evidence type="ECO:0000313" key="4">
    <source>
        <dbReference type="EMBL" id="QNO19094.1"/>
    </source>
</evidence>
<dbReference type="PANTHER" id="PTHR30005:SF0">
    <property type="entry name" value="RETROGRADE REGULATION PROTEIN 2"/>
    <property type="match status" value="1"/>
</dbReference>
<evidence type="ECO:0000259" key="2">
    <source>
        <dbReference type="Pfam" id="PF02541"/>
    </source>
</evidence>
<name>A0A7G9WK82_9FIRM</name>
<evidence type="ECO:0000313" key="5">
    <source>
        <dbReference type="Proteomes" id="UP000516046"/>
    </source>
</evidence>
<dbReference type="RefSeq" id="WP_212508163.1">
    <property type="nucleotide sequence ID" value="NZ_CP060696.1"/>
</dbReference>
<feature type="domain" description="Ppx/GppA phosphatase C-terminal" evidence="3">
    <location>
        <begin position="327"/>
        <end position="484"/>
    </location>
</feature>
<organism evidence="4 5">
    <name type="scientific">Caproicibacterium amylolyticum</name>
    <dbReference type="NCBI Taxonomy" id="2766537"/>
    <lineage>
        <taxon>Bacteria</taxon>
        <taxon>Bacillati</taxon>
        <taxon>Bacillota</taxon>
        <taxon>Clostridia</taxon>
        <taxon>Eubacteriales</taxon>
        <taxon>Oscillospiraceae</taxon>
        <taxon>Caproicibacterium</taxon>
    </lineage>
</organism>
<evidence type="ECO:0000259" key="3">
    <source>
        <dbReference type="Pfam" id="PF21447"/>
    </source>
</evidence>
<dbReference type="EMBL" id="CP060696">
    <property type="protein sequence ID" value="QNO19094.1"/>
    <property type="molecule type" value="Genomic_DNA"/>
</dbReference>
<reference evidence="4 5" key="1">
    <citation type="submission" date="2020-08" db="EMBL/GenBank/DDBJ databases">
        <authorList>
            <person name="Ren C."/>
            <person name="Gu Y."/>
            <person name="Xu Y."/>
        </authorList>
    </citation>
    <scope>NUCLEOTIDE SEQUENCE [LARGE SCALE GENOMIC DNA]</scope>
    <source>
        <strain evidence="4 5">LBM18003</strain>
    </source>
</reference>
<dbReference type="InterPro" id="IPR043129">
    <property type="entry name" value="ATPase_NBD"/>
</dbReference>
<dbReference type="InterPro" id="IPR048950">
    <property type="entry name" value="Ppx_GppA_C"/>
</dbReference>
<accession>A0A7G9WK82</accession>
<dbReference type="Gene3D" id="3.30.420.40">
    <property type="match status" value="1"/>
</dbReference>
<keyword evidence="5" id="KW-1185">Reference proteome</keyword>
<dbReference type="GO" id="GO:0016462">
    <property type="term" value="F:pyrophosphatase activity"/>
    <property type="evidence" value="ECO:0007669"/>
    <property type="project" value="TreeGrafter"/>
</dbReference>
<dbReference type="Gene3D" id="3.30.420.150">
    <property type="entry name" value="Exopolyphosphatase. Domain 2"/>
    <property type="match status" value="1"/>
</dbReference>
<dbReference type="SUPFAM" id="SSF109604">
    <property type="entry name" value="HD-domain/PDEase-like"/>
    <property type="match status" value="1"/>
</dbReference>
<gene>
    <name evidence="4" type="ORF">H6X83_05620</name>
</gene>
<dbReference type="PANTHER" id="PTHR30005">
    <property type="entry name" value="EXOPOLYPHOSPHATASE"/>
    <property type="match status" value="1"/>
</dbReference>